<protein>
    <submittedName>
        <fullName evidence="2">TIGR03084 family metal-binding protein</fullName>
    </submittedName>
</protein>
<keyword evidence="3" id="KW-1185">Reference proteome</keyword>
<dbReference type="InterPro" id="IPR034660">
    <property type="entry name" value="DinB/YfiT-like"/>
</dbReference>
<evidence type="ECO:0000313" key="3">
    <source>
        <dbReference type="Proteomes" id="UP001203880"/>
    </source>
</evidence>
<sequence length="261" mass="28840">MQQAADFVAESETLDAALEAVNGQGWETVTQFKGWTLNDVLVHLHFWNGMVDLALHDPDGFARDSRTVMAAIQTDGFRATENARVSERGPALRAAWRARYLDMGPRWAALDPKARVQWVGPEMSVRSAMTARQMETWAHGQEVFDALGQQRVEQDRIRNIVMLGVNTFGWSFRVHGREMPAQMPQLRLTAPSGAEWRFGEDPENTITGAAFEFAQVVAQTRNVADTGLAVSGPVAAKWMAIAQCFAGGPEIPPAPGQRHLQ</sequence>
<comment type="caution">
    <text evidence="2">The sequence shown here is derived from an EMBL/GenBank/DDBJ whole genome shotgun (WGS) entry which is preliminary data.</text>
</comment>
<dbReference type="Gene3D" id="1.20.120.450">
    <property type="entry name" value="dinb family like domain"/>
    <property type="match status" value="1"/>
</dbReference>
<organism evidence="2 3">
    <name type="scientific">Ruegeria spongiae</name>
    <dbReference type="NCBI Taxonomy" id="2942209"/>
    <lineage>
        <taxon>Bacteria</taxon>
        <taxon>Pseudomonadati</taxon>
        <taxon>Pseudomonadota</taxon>
        <taxon>Alphaproteobacteria</taxon>
        <taxon>Rhodobacterales</taxon>
        <taxon>Roseobacteraceae</taxon>
        <taxon>Ruegeria</taxon>
    </lineage>
</organism>
<proteinExistence type="predicted"/>
<accession>A0ABT0Q6N7</accession>
<dbReference type="EMBL" id="JAMFMB010000029">
    <property type="protein sequence ID" value="MCL6285480.1"/>
    <property type="molecule type" value="Genomic_DNA"/>
</dbReference>
<dbReference type="NCBIfam" id="TIGR03083">
    <property type="entry name" value="maleylpyruvate isomerase family mycothiol-dependent enzyme"/>
    <property type="match status" value="1"/>
</dbReference>
<dbReference type="InterPro" id="IPR017517">
    <property type="entry name" value="Maleyloyr_isom"/>
</dbReference>
<gene>
    <name evidence="2" type="ORF">M3P21_18275</name>
</gene>
<dbReference type="RefSeq" id="WP_249712315.1">
    <property type="nucleotide sequence ID" value="NZ_JAMFMB010000029.1"/>
</dbReference>
<evidence type="ECO:0000313" key="2">
    <source>
        <dbReference type="EMBL" id="MCL6285480.1"/>
    </source>
</evidence>
<dbReference type="InterPro" id="IPR024344">
    <property type="entry name" value="MDMPI_metal-binding"/>
</dbReference>
<evidence type="ECO:0000259" key="1">
    <source>
        <dbReference type="Pfam" id="PF11716"/>
    </source>
</evidence>
<name>A0ABT0Q6N7_9RHOB</name>
<reference evidence="2" key="1">
    <citation type="submission" date="2022-05" db="EMBL/GenBank/DDBJ databases">
        <authorList>
            <person name="Park J.-S."/>
        </authorList>
    </citation>
    <scope>NUCLEOTIDE SEQUENCE</scope>
    <source>
        <strain evidence="2">2012CJ41-6</strain>
    </source>
</reference>
<dbReference type="NCBIfam" id="TIGR03084">
    <property type="entry name" value="TIGR03084 family metal-binding protein"/>
    <property type="match status" value="1"/>
</dbReference>
<dbReference type="Pfam" id="PF11716">
    <property type="entry name" value="MDMPI_N"/>
    <property type="match status" value="1"/>
</dbReference>
<feature type="domain" description="Mycothiol-dependent maleylpyruvate isomerase metal-binding" evidence="1">
    <location>
        <begin position="9"/>
        <end position="143"/>
    </location>
</feature>
<dbReference type="SUPFAM" id="SSF109854">
    <property type="entry name" value="DinB/YfiT-like putative metalloenzymes"/>
    <property type="match status" value="1"/>
</dbReference>
<dbReference type="InterPro" id="IPR017518">
    <property type="entry name" value="CHP03084"/>
</dbReference>
<dbReference type="Proteomes" id="UP001203880">
    <property type="component" value="Unassembled WGS sequence"/>
</dbReference>